<reference evidence="1" key="1">
    <citation type="journal article" date="2021" name="Proc. Natl. Acad. Sci. U.S.A.">
        <title>A Catalog of Tens of Thousands of Viruses from Human Metagenomes Reveals Hidden Associations with Chronic Diseases.</title>
        <authorList>
            <person name="Tisza M.J."/>
            <person name="Buck C.B."/>
        </authorList>
    </citation>
    <scope>NUCLEOTIDE SEQUENCE</scope>
    <source>
        <strain evidence="1">CtJgf18</strain>
    </source>
</reference>
<proteinExistence type="predicted"/>
<organism evidence="1">
    <name type="scientific">Siphoviridae sp. ctJgf18</name>
    <dbReference type="NCBI Taxonomy" id="2825435"/>
    <lineage>
        <taxon>Viruses</taxon>
        <taxon>Duplodnaviria</taxon>
        <taxon>Heunggongvirae</taxon>
        <taxon>Uroviricota</taxon>
        <taxon>Caudoviricetes</taxon>
    </lineage>
</organism>
<name>A0A8S5UVK1_9CAUD</name>
<evidence type="ECO:0000313" key="1">
    <source>
        <dbReference type="EMBL" id="DAF98501.1"/>
    </source>
</evidence>
<protein>
    <submittedName>
        <fullName evidence="1">Uncharacterized protein</fullName>
    </submittedName>
</protein>
<accession>A0A8S5UVK1</accession>
<dbReference type="EMBL" id="BK016148">
    <property type="protein sequence ID" value="DAF98501.1"/>
    <property type="molecule type" value="Genomic_DNA"/>
</dbReference>
<sequence>MYQIYKFKIWFIQTFLCVHDYRSREYGIEHAIFATCKKCGKFTNKI</sequence>